<dbReference type="RefSeq" id="XP_031566677.1">
    <property type="nucleotide sequence ID" value="XM_031710817.1"/>
</dbReference>
<evidence type="ECO:0000313" key="2">
    <source>
        <dbReference type="Proteomes" id="UP000515163"/>
    </source>
</evidence>
<protein>
    <submittedName>
        <fullName evidence="3">Stress response protein NST1-like</fullName>
    </submittedName>
</protein>
<proteinExistence type="predicted"/>
<dbReference type="GeneID" id="116301714"/>
<dbReference type="Proteomes" id="UP000515163">
    <property type="component" value="Unplaced"/>
</dbReference>
<accession>A0A6P8IIN7</accession>
<gene>
    <name evidence="3" type="primary">LOC116301714</name>
</gene>
<dbReference type="InParanoid" id="A0A6P8IIN7"/>
<dbReference type="AlphaFoldDB" id="A0A6P8IIN7"/>
<sequence length="130" mass="15371">MADSETEDFLVATQDCFSIEQDKNADTEVLDDDLEEELYADLTMDIKQEMDYNELKKLFDESRMKVQELSKENQALKEQNIILKKNISSLYLTAKEEIQRKDAQLKALQEKEDRRKQYYAQKMEKTSTNN</sequence>
<evidence type="ECO:0000256" key="1">
    <source>
        <dbReference type="SAM" id="MobiDB-lite"/>
    </source>
</evidence>
<name>A0A6P8IIN7_ACTTE</name>
<dbReference type="KEGG" id="aten:116301714"/>
<feature type="region of interest" description="Disordered" evidence="1">
    <location>
        <begin position="110"/>
        <end position="130"/>
    </location>
</feature>
<dbReference type="OrthoDB" id="1938039at2759"/>
<reference evidence="3" key="1">
    <citation type="submission" date="2025-08" db="UniProtKB">
        <authorList>
            <consortium name="RefSeq"/>
        </authorList>
    </citation>
    <scope>IDENTIFICATION</scope>
    <source>
        <tissue evidence="3">Tentacle</tissue>
    </source>
</reference>
<keyword evidence="2" id="KW-1185">Reference proteome</keyword>
<organism evidence="2 3">
    <name type="scientific">Actinia tenebrosa</name>
    <name type="common">Australian red waratah sea anemone</name>
    <dbReference type="NCBI Taxonomy" id="6105"/>
    <lineage>
        <taxon>Eukaryota</taxon>
        <taxon>Metazoa</taxon>
        <taxon>Cnidaria</taxon>
        <taxon>Anthozoa</taxon>
        <taxon>Hexacorallia</taxon>
        <taxon>Actiniaria</taxon>
        <taxon>Actiniidae</taxon>
        <taxon>Actinia</taxon>
    </lineage>
</organism>
<evidence type="ECO:0000313" key="3">
    <source>
        <dbReference type="RefSeq" id="XP_031566677.1"/>
    </source>
</evidence>